<reference evidence="2" key="2">
    <citation type="journal article" date="2023" name="IMA Fungus">
        <title>Comparative genomic study of the Penicillium genus elucidates a diverse pangenome and 15 lateral gene transfer events.</title>
        <authorList>
            <person name="Petersen C."/>
            <person name="Sorensen T."/>
            <person name="Nielsen M.R."/>
            <person name="Sondergaard T.E."/>
            <person name="Sorensen J.L."/>
            <person name="Fitzpatrick D.A."/>
            <person name="Frisvad J.C."/>
            <person name="Nielsen K.L."/>
        </authorList>
    </citation>
    <scope>NUCLEOTIDE SEQUENCE</scope>
    <source>
        <strain evidence="2">IBT 21472</strain>
    </source>
</reference>
<evidence type="ECO:0000313" key="2">
    <source>
        <dbReference type="EMBL" id="KAJ5302923.1"/>
    </source>
</evidence>
<keyword evidence="3" id="KW-1185">Reference proteome</keyword>
<accession>A0A9W9U0N2</accession>
<evidence type="ECO:0000313" key="3">
    <source>
        <dbReference type="Proteomes" id="UP001147746"/>
    </source>
</evidence>
<reference evidence="2" key="1">
    <citation type="submission" date="2022-12" db="EMBL/GenBank/DDBJ databases">
        <authorList>
            <person name="Petersen C."/>
        </authorList>
    </citation>
    <scope>NUCLEOTIDE SEQUENCE</scope>
    <source>
        <strain evidence="2">IBT 21472</strain>
    </source>
</reference>
<dbReference type="Proteomes" id="UP001147746">
    <property type="component" value="Unassembled WGS sequence"/>
</dbReference>
<name>A0A9W9U0N2_9EURO</name>
<dbReference type="InterPro" id="IPR051236">
    <property type="entry name" value="HAT_RTT109-like"/>
</dbReference>
<protein>
    <submittedName>
        <fullName evidence="2">Uncharacterized protein</fullName>
    </submittedName>
</protein>
<feature type="region of interest" description="Disordered" evidence="1">
    <location>
        <begin position="1"/>
        <end position="26"/>
    </location>
</feature>
<comment type="caution">
    <text evidence="2">The sequence shown here is derived from an EMBL/GenBank/DDBJ whole genome shotgun (WGS) entry which is preliminary data.</text>
</comment>
<proteinExistence type="predicted"/>
<sequence length="371" mass="41663">MFSHSWGSDSWELLPPGTRPEGDPSGFVSPGARGYESCPITSRAGFNRAARCCCWSLLIVIGIYKLLYLAQQADDAFFRENAGAALQSFDILENDISVFSHWTTLDQNPLTCYSHNTRGRLISLESAIDSGCLSIEMTLFPTGNELLIGPNPNMLSRAINLRGLYIDPLLRIIREHNAEVEYPRLAANGNEDELVGVFENDPTQSLVLLMNFDADPDRAWSLLLPHLEPLREVGLLTYFNGSAVVQRPLTIVASGKVPFPRILERSTLRDVFYDAPLLELSSFSAQSPPQNSDYSDQNSYYASASFHTAIGHIDHNGISKDQLSNLRQQVKTTHALGLKIRYSITPNWPRELRDYVWRILFREGVDTITYY</sequence>
<dbReference type="AlphaFoldDB" id="A0A9W9U0N2"/>
<organism evidence="2 3">
    <name type="scientific">Penicillium atrosanguineum</name>
    <dbReference type="NCBI Taxonomy" id="1132637"/>
    <lineage>
        <taxon>Eukaryota</taxon>
        <taxon>Fungi</taxon>
        <taxon>Dikarya</taxon>
        <taxon>Ascomycota</taxon>
        <taxon>Pezizomycotina</taxon>
        <taxon>Eurotiomycetes</taxon>
        <taxon>Eurotiomycetidae</taxon>
        <taxon>Eurotiales</taxon>
        <taxon>Aspergillaceae</taxon>
        <taxon>Penicillium</taxon>
    </lineage>
</organism>
<dbReference type="PANTHER" id="PTHR31571">
    <property type="entry name" value="ALTERED INHERITANCE OF MITOCHONDRIA PROTEIN 6"/>
    <property type="match status" value="1"/>
</dbReference>
<evidence type="ECO:0000256" key="1">
    <source>
        <dbReference type="SAM" id="MobiDB-lite"/>
    </source>
</evidence>
<dbReference type="PANTHER" id="PTHR31571:SF1">
    <property type="entry name" value="ALTERED INHERITANCE OF MITOCHONDRIA PROTEIN 6"/>
    <property type="match status" value="1"/>
</dbReference>
<dbReference type="EMBL" id="JAPZBO010000009">
    <property type="protein sequence ID" value="KAJ5302923.1"/>
    <property type="molecule type" value="Genomic_DNA"/>
</dbReference>
<gene>
    <name evidence="2" type="ORF">N7476_009722</name>
</gene>